<reference evidence="2" key="1">
    <citation type="submission" date="2016-10" db="EMBL/GenBank/DDBJ databases">
        <authorList>
            <person name="Varghese N."/>
            <person name="Submissions S."/>
        </authorList>
    </citation>
    <scope>NUCLEOTIDE SEQUENCE [LARGE SCALE GENOMIC DNA]</scope>
    <source>
        <strain evidence="2">B4,CECT 8067,JCM 17497</strain>
    </source>
</reference>
<name>A0A1G9F7Q9_9EURY</name>
<evidence type="ECO:0000313" key="2">
    <source>
        <dbReference type="Proteomes" id="UP000198882"/>
    </source>
</evidence>
<dbReference type="EMBL" id="FNFE01000007">
    <property type="protein sequence ID" value="SDK84388.1"/>
    <property type="molecule type" value="Genomic_DNA"/>
</dbReference>
<gene>
    <name evidence="1" type="ORF">SAMN04515672_4117</name>
</gene>
<sequence>MYPYTELAVMNHTILTVLERIGTGNGHGYPHGRSFEPTFRLQIEDRSNTG</sequence>
<dbReference type="AlphaFoldDB" id="A0A1G9F7Q9"/>
<protein>
    <submittedName>
        <fullName evidence="1">Uncharacterized protein</fullName>
    </submittedName>
</protein>
<keyword evidence="2" id="KW-1185">Reference proteome</keyword>
<organism evidence="1 2">
    <name type="scientific">Natronorubrum texcoconense</name>
    <dbReference type="NCBI Taxonomy" id="1095776"/>
    <lineage>
        <taxon>Archaea</taxon>
        <taxon>Methanobacteriati</taxon>
        <taxon>Methanobacteriota</taxon>
        <taxon>Stenosarchaea group</taxon>
        <taxon>Halobacteria</taxon>
        <taxon>Halobacteriales</taxon>
        <taxon>Natrialbaceae</taxon>
        <taxon>Natronorubrum</taxon>
    </lineage>
</organism>
<proteinExistence type="predicted"/>
<evidence type="ECO:0000313" key="1">
    <source>
        <dbReference type="EMBL" id="SDK84388.1"/>
    </source>
</evidence>
<dbReference type="Proteomes" id="UP000198882">
    <property type="component" value="Unassembled WGS sequence"/>
</dbReference>
<accession>A0A1G9F7Q9</accession>